<evidence type="ECO:0000313" key="1">
    <source>
        <dbReference type="EMBL" id="ADZ69821.1"/>
    </source>
</evidence>
<dbReference type="eggNOG" id="ENOG5033KS5">
    <property type="taxonomic scope" value="Bacteria"/>
</dbReference>
<organism evidence="1 2">
    <name type="scientific">Polymorphum gilvum (strain LMG 25793 / CGMCC 1.9160 / SL003B-26A1)</name>
    <dbReference type="NCBI Taxonomy" id="991905"/>
    <lineage>
        <taxon>Bacteria</taxon>
        <taxon>Pseudomonadati</taxon>
        <taxon>Pseudomonadota</taxon>
        <taxon>Alphaproteobacteria</taxon>
        <taxon>Rhodobacterales</taxon>
        <taxon>Paracoccaceae</taxon>
        <taxon>Polymorphum</taxon>
    </lineage>
</organism>
<dbReference type="PATRIC" id="fig|991905.3.peg.1433"/>
<dbReference type="HOGENOM" id="CLU_2466380_0_0_5"/>
<sequence>MNKAQLDMFAVQGDLLPAEPARYALDPERVRGKLEAVLAELRRAEAMPWDRRTRAYHQLVFPQMTNALPPEEADRYRRAFEAELDRLA</sequence>
<proteinExistence type="predicted"/>
<protein>
    <submittedName>
        <fullName evidence="1">Uncharacterized protein</fullName>
    </submittedName>
</protein>
<accession>F2J2C5</accession>
<dbReference type="Proteomes" id="UP000008130">
    <property type="component" value="Chromosome"/>
</dbReference>
<dbReference type="OrthoDB" id="8420544at2"/>
<dbReference type="RefSeq" id="WP_013652138.1">
    <property type="nucleotide sequence ID" value="NC_015259.1"/>
</dbReference>
<dbReference type="KEGG" id="pgv:SL003B_1393"/>
<keyword evidence="2" id="KW-1185">Reference proteome</keyword>
<gene>
    <name evidence="1" type="ordered locus">SL003B_1393</name>
</gene>
<dbReference type="AlphaFoldDB" id="F2J2C5"/>
<dbReference type="STRING" id="991905.SL003B_1393"/>
<dbReference type="EMBL" id="CP002568">
    <property type="protein sequence ID" value="ADZ69821.1"/>
    <property type="molecule type" value="Genomic_DNA"/>
</dbReference>
<evidence type="ECO:0000313" key="2">
    <source>
        <dbReference type="Proteomes" id="UP000008130"/>
    </source>
</evidence>
<reference evidence="1 2" key="1">
    <citation type="journal article" date="2011" name="J. Bacteriol.">
        <title>Complete genome sequence of Polymorphum gilvum SL003B-26A1T, a crude oil-degrading bacterium from oil-polluted saline soil.</title>
        <authorList>
            <person name="Li S.G."/>
            <person name="Tang Y.Q."/>
            <person name="Nie Y."/>
            <person name="Cai M."/>
            <person name="Wu X.L."/>
        </authorList>
    </citation>
    <scope>NUCLEOTIDE SEQUENCE [LARGE SCALE GENOMIC DNA]</scope>
    <source>
        <strain evidence="2">LMG 25793 / CGMCC 1.9160 / SL003B-26A1</strain>
    </source>
</reference>
<name>F2J2C5_POLGS</name>